<gene>
    <name evidence="1" type="ORF">METZ01_LOCUS73928</name>
</gene>
<dbReference type="EMBL" id="UINC01005398">
    <property type="protein sequence ID" value="SVA21074.1"/>
    <property type="molecule type" value="Genomic_DNA"/>
</dbReference>
<reference evidence="1" key="1">
    <citation type="submission" date="2018-05" db="EMBL/GenBank/DDBJ databases">
        <authorList>
            <person name="Lanie J.A."/>
            <person name="Ng W.-L."/>
            <person name="Kazmierczak K.M."/>
            <person name="Andrzejewski T.M."/>
            <person name="Davidsen T.M."/>
            <person name="Wayne K.J."/>
            <person name="Tettelin H."/>
            <person name="Glass J.I."/>
            <person name="Rusch D."/>
            <person name="Podicherti R."/>
            <person name="Tsui H.-C.T."/>
            <person name="Winkler M.E."/>
        </authorList>
    </citation>
    <scope>NUCLEOTIDE SEQUENCE</scope>
</reference>
<proteinExistence type="predicted"/>
<sequence length="39" mass="4483">MLKSRKPLRLEDHSKVILSKMHRGVIKAKILAVVLTRES</sequence>
<protein>
    <submittedName>
        <fullName evidence="1">Uncharacterized protein</fullName>
    </submittedName>
</protein>
<dbReference type="AlphaFoldDB" id="A0A381TZ32"/>
<organism evidence="1">
    <name type="scientific">marine metagenome</name>
    <dbReference type="NCBI Taxonomy" id="408172"/>
    <lineage>
        <taxon>unclassified sequences</taxon>
        <taxon>metagenomes</taxon>
        <taxon>ecological metagenomes</taxon>
    </lineage>
</organism>
<name>A0A381TZ32_9ZZZZ</name>
<evidence type="ECO:0000313" key="1">
    <source>
        <dbReference type="EMBL" id="SVA21074.1"/>
    </source>
</evidence>
<accession>A0A381TZ32</accession>